<reference evidence="2 4" key="1">
    <citation type="journal article" date="2014" name="BMC Genomics">
        <title>Genome sequence of Anopheles sinensis provides insight into genetics basis of mosquito competence for malaria parasites.</title>
        <authorList>
            <person name="Zhou D."/>
            <person name="Zhang D."/>
            <person name="Ding G."/>
            <person name="Shi L."/>
            <person name="Hou Q."/>
            <person name="Ye Y."/>
            <person name="Xu Y."/>
            <person name="Zhou H."/>
            <person name="Xiong C."/>
            <person name="Li S."/>
            <person name="Yu J."/>
            <person name="Hong S."/>
            <person name="Yu X."/>
            <person name="Zou P."/>
            <person name="Chen C."/>
            <person name="Chang X."/>
            <person name="Wang W."/>
            <person name="Lv Y."/>
            <person name="Sun Y."/>
            <person name="Ma L."/>
            <person name="Shen B."/>
            <person name="Zhu C."/>
        </authorList>
    </citation>
    <scope>NUCLEOTIDE SEQUENCE [LARGE SCALE GENOMIC DNA]</scope>
</reference>
<evidence type="ECO:0000313" key="4">
    <source>
        <dbReference type="Proteomes" id="UP000030765"/>
    </source>
</evidence>
<dbReference type="EMBL" id="ATLV01013431">
    <property type="status" value="NOT_ANNOTATED_CDS"/>
    <property type="molecule type" value="Genomic_DNA"/>
</dbReference>
<feature type="chain" id="PRO_5001783720" evidence="1">
    <location>
        <begin position="32"/>
        <end position="104"/>
    </location>
</feature>
<sequence length="104" mass="11204">MRKPVGKWPAGVGKVLMLSVLACWSFRPVAGQLDGSFWWMNTNLLKQAEALRESKDVKAIVITKDSELDEVRVGGNSLVDSDSPDCICVPLGRCAGSGTKPTGR</sequence>
<evidence type="ECO:0000313" key="3">
    <source>
        <dbReference type="EnsemblMetazoa" id="ASIC005167-PA"/>
    </source>
</evidence>
<dbReference type="EnsemblMetazoa" id="ASIC005167-RA">
    <property type="protein sequence ID" value="ASIC005167-PA"/>
    <property type="gene ID" value="ASIC005167"/>
</dbReference>
<keyword evidence="1" id="KW-0732">Signal</keyword>
<organism evidence="2">
    <name type="scientific">Anopheles sinensis</name>
    <name type="common">Mosquito</name>
    <dbReference type="NCBI Taxonomy" id="74873"/>
    <lineage>
        <taxon>Eukaryota</taxon>
        <taxon>Metazoa</taxon>
        <taxon>Ecdysozoa</taxon>
        <taxon>Arthropoda</taxon>
        <taxon>Hexapoda</taxon>
        <taxon>Insecta</taxon>
        <taxon>Pterygota</taxon>
        <taxon>Neoptera</taxon>
        <taxon>Endopterygota</taxon>
        <taxon>Diptera</taxon>
        <taxon>Nematocera</taxon>
        <taxon>Culicoidea</taxon>
        <taxon>Culicidae</taxon>
        <taxon>Anophelinae</taxon>
        <taxon>Anopheles</taxon>
    </lineage>
</organism>
<keyword evidence="4" id="KW-1185">Reference proteome</keyword>
<dbReference type="VEuPathDB" id="VectorBase:ASIC005167"/>
<evidence type="ECO:0000256" key="1">
    <source>
        <dbReference type="SAM" id="SignalP"/>
    </source>
</evidence>
<protein>
    <submittedName>
        <fullName evidence="2">AGAP000290-PA-like protein</fullName>
    </submittedName>
</protein>
<evidence type="ECO:0000313" key="2">
    <source>
        <dbReference type="EMBL" id="KFB37992.1"/>
    </source>
</evidence>
<dbReference type="Proteomes" id="UP000030765">
    <property type="component" value="Unassembled WGS sequence"/>
</dbReference>
<proteinExistence type="predicted"/>
<feature type="signal peptide" evidence="1">
    <location>
        <begin position="1"/>
        <end position="31"/>
    </location>
</feature>
<accession>A0A084VJ48</accession>
<name>A0A084VJ48_ANOSI</name>
<dbReference type="STRING" id="74873.A0A084VJ48"/>
<dbReference type="AlphaFoldDB" id="A0A084VJ48"/>
<gene>
    <name evidence="2" type="ORF">ZHAS_00005167</name>
</gene>
<dbReference type="VEuPathDB" id="VectorBase:ASIS013995"/>
<reference evidence="3" key="2">
    <citation type="submission" date="2020-05" db="UniProtKB">
        <authorList>
            <consortium name="EnsemblMetazoa"/>
        </authorList>
    </citation>
    <scope>IDENTIFICATION</scope>
</reference>
<dbReference type="EMBL" id="KE524855">
    <property type="protein sequence ID" value="KFB37992.1"/>
    <property type="molecule type" value="Genomic_DNA"/>
</dbReference>